<organism evidence="4 5">
    <name type="scientific">Methylobacterium aquaticum</name>
    <dbReference type="NCBI Taxonomy" id="270351"/>
    <lineage>
        <taxon>Bacteria</taxon>
        <taxon>Pseudomonadati</taxon>
        <taxon>Pseudomonadota</taxon>
        <taxon>Alphaproteobacteria</taxon>
        <taxon>Hyphomicrobiales</taxon>
        <taxon>Methylobacteriaceae</taxon>
        <taxon>Methylobacterium</taxon>
    </lineage>
</organism>
<gene>
    <name evidence="4" type="primary">wecD</name>
    <name evidence="4" type="ORF">Maq22A_c14735</name>
</gene>
<dbReference type="Gene3D" id="3.40.630.30">
    <property type="match status" value="1"/>
</dbReference>
<dbReference type="EMBL" id="AP014704">
    <property type="protein sequence ID" value="BAQ46123.1"/>
    <property type="molecule type" value="Genomic_DNA"/>
</dbReference>
<keyword evidence="1 4" id="KW-0808">Transferase</keyword>
<dbReference type="PATRIC" id="fig|270351.10.peg.2841"/>
<reference evidence="5" key="2">
    <citation type="submission" date="2015-01" db="EMBL/GenBank/DDBJ databases">
        <title>Complete genome sequence of Methylobacterium aquaticum strain 22A.</title>
        <authorList>
            <person name="Tani A."/>
            <person name="Ogura Y."/>
            <person name="Hayashi T."/>
        </authorList>
    </citation>
    <scope>NUCLEOTIDE SEQUENCE [LARGE SCALE GENOMIC DNA]</scope>
    <source>
        <strain evidence="5">MA-22A</strain>
    </source>
</reference>
<accession>A0A0C6FC91</accession>
<dbReference type="PROSITE" id="PS51186">
    <property type="entry name" value="GNAT"/>
    <property type="match status" value="1"/>
</dbReference>
<evidence type="ECO:0000259" key="3">
    <source>
        <dbReference type="PROSITE" id="PS51186"/>
    </source>
</evidence>
<dbReference type="GO" id="GO:0008080">
    <property type="term" value="F:N-acetyltransferase activity"/>
    <property type="evidence" value="ECO:0007669"/>
    <property type="project" value="TreeGrafter"/>
</dbReference>
<dbReference type="STRING" id="270351.Maq22A_c14735"/>
<dbReference type="CDD" id="cd04301">
    <property type="entry name" value="NAT_SF"/>
    <property type="match status" value="1"/>
</dbReference>
<dbReference type="OrthoDB" id="9805924at2"/>
<dbReference type="RefSeq" id="WP_060847320.1">
    <property type="nucleotide sequence ID" value="NZ_AP014704.1"/>
</dbReference>
<dbReference type="AlphaFoldDB" id="A0A0C6FC91"/>
<dbReference type="KEGG" id="maqu:Maq22A_c14735"/>
<dbReference type="SUPFAM" id="SSF55729">
    <property type="entry name" value="Acyl-CoA N-acyltransferases (Nat)"/>
    <property type="match status" value="1"/>
</dbReference>
<dbReference type="Pfam" id="PF00583">
    <property type="entry name" value="Acetyltransf_1"/>
    <property type="match status" value="1"/>
</dbReference>
<sequence>MPSPIIRPLRPDERAAWDPLWQGYLTFYGATVAPEVTDLTFARLHDASEPMHALVAERDGAVIGLVHYIFHRSTWTAGPYCYLQDLFTAQAARGQGVGRALIEAVYAAAREAGASRVYWLTQEANVTARALYDTLADRPGFIQYRKVL</sequence>
<evidence type="ECO:0000313" key="5">
    <source>
        <dbReference type="Proteomes" id="UP000061432"/>
    </source>
</evidence>
<reference evidence="4 5" key="1">
    <citation type="journal article" date="2015" name="Genome Announc.">
        <title>Complete Genome Sequence of Methylobacterium aquaticum Strain 22A, Isolated from Racomitrium japonicum Moss.</title>
        <authorList>
            <person name="Tani A."/>
            <person name="Ogura Y."/>
            <person name="Hayashi T."/>
            <person name="Kimbara K."/>
        </authorList>
    </citation>
    <scope>NUCLEOTIDE SEQUENCE [LARGE SCALE GENOMIC DNA]</scope>
    <source>
        <strain evidence="4 5">MA-22A</strain>
    </source>
</reference>
<dbReference type="InterPro" id="IPR000182">
    <property type="entry name" value="GNAT_dom"/>
</dbReference>
<dbReference type="InterPro" id="IPR016181">
    <property type="entry name" value="Acyl_CoA_acyltransferase"/>
</dbReference>
<evidence type="ECO:0000256" key="2">
    <source>
        <dbReference type="ARBA" id="ARBA00023315"/>
    </source>
</evidence>
<proteinExistence type="predicted"/>
<evidence type="ECO:0000256" key="1">
    <source>
        <dbReference type="ARBA" id="ARBA00022679"/>
    </source>
</evidence>
<keyword evidence="2" id="KW-0012">Acyltransferase</keyword>
<protein>
    <submittedName>
        <fullName evidence="4">GNAT family acetyltransferase</fullName>
    </submittedName>
</protein>
<dbReference type="Proteomes" id="UP000061432">
    <property type="component" value="Chromosome"/>
</dbReference>
<evidence type="ECO:0000313" key="4">
    <source>
        <dbReference type="EMBL" id="BAQ46123.1"/>
    </source>
</evidence>
<dbReference type="InterPro" id="IPR051016">
    <property type="entry name" value="Diverse_Substrate_AcTransf"/>
</dbReference>
<feature type="domain" description="N-acetyltransferase" evidence="3">
    <location>
        <begin position="4"/>
        <end position="148"/>
    </location>
</feature>
<dbReference type="PANTHER" id="PTHR10545">
    <property type="entry name" value="DIAMINE N-ACETYLTRANSFERASE"/>
    <property type="match status" value="1"/>
</dbReference>
<dbReference type="PANTHER" id="PTHR10545:SF42">
    <property type="entry name" value="ACETYLTRANSFERASE"/>
    <property type="match status" value="1"/>
</dbReference>
<name>A0A0C6FC91_9HYPH</name>